<dbReference type="Pfam" id="PF12130">
    <property type="entry name" value="bMERB_dom"/>
    <property type="match status" value="1"/>
</dbReference>
<dbReference type="InterPro" id="IPR050540">
    <property type="entry name" value="F-actin_Monoox_Mical"/>
</dbReference>
<organism evidence="3 4">
    <name type="scientific">Aldrovandia affinis</name>
    <dbReference type="NCBI Taxonomy" id="143900"/>
    <lineage>
        <taxon>Eukaryota</taxon>
        <taxon>Metazoa</taxon>
        <taxon>Chordata</taxon>
        <taxon>Craniata</taxon>
        <taxon>Vertebrata</taxon>
        <taxon>Euteleostomi</taxon>
        <taxon>Actinopterygii</taxon>
        <taxon>Neopterygii</taxon>
        <taxon>Teleostei</taxon>
        <taxon>Notacanthiformes</taxon>
        <taxon>Halosauridae</taxon>
        <taxon>Aldrovandia</taxon>
    </lineage>
</organism>
<dbReference type="SMART" id="SM01203">
    <property type="entry name" value="DUF3585"/>
    <property type="match status" value="1"/>
</dbReference>
<evidence type="ECO:0000256" key="1">
    <source>
        <dbReference type="SAM" id="Coils"/>
    </source>
</evidence>
<dbReference type="PROSITE" id="PS51848">
    <property type="entry name" value="BMERB"/>
    <property type="match status" value="1"/>
</dbReference>
<dbReference type="AlphaFoldDB" id="A0AAD7RP26"/>
<sequence>MTPAPRERPLPREVQSAEQFIPVEIIQMEMAELERQLDQLELRGVELENSLRHCQNDVEETLLMDWFTLIHEKHMMVRRQAELVYTAKQQKLEERQADVEYELRCLLNKPEREWIEDDRDREQQLMVELVTIIEERNHIINSMDQDRQREEVEDKLLAAMVKRKDFNKETDNAQRNRGAKFKPMNVLKMLTQKAEGGKNKSPHKSKS</sequence>
<dbReference type="EMBL" id="JAINUG010000209">
    <property type="protein sequence ID" value="KAJ8387558.1"/>
    <property type="molecule type" value="Genomic_DNA"/>
</dbReference>
<comment type="caution">
    <text evidence="3">The sequence shown here is derived from an EMBL/GenBank/DDBJ whole genome shotgun (WGS) entry which is preliminary data.</text>
</comment>
<gene>
    <name evidence="3" type="ORF">AAFF_G00152540</name>
</gene>
<reference evidence="3" key="1">
    <citation type="journal article" date="2023" name="Science">
        <title>Genome structures resolve the early diversification of teleost fishes.</title>
        <authorList>
            <person name="Parey E."/>
            <person name="Louis A."/>
            <person name="Montfort J."/>
            <person name="Bouchez O."/>
            <person name="Roques C."/>
            <person name="Iampietro C."/>
            <person name="Lluch J."/>
            <person name="Castinel A."/>
            <person name="Donnadieu C."/>
            <person name="Desvignes T."/>
            <person name="Floi Bucao C."/>
            <person name="Jouanno E."/>
            <person name="Wen M."/>
            <person name="Mejri S."/>
            <person name="Dirks R."/>
            <person name="Jansen H."/>
            <person name="Henkel C."/>
            <person name="Chen W.J."/>
            <person name="Zahm M."/>
            <person name="Cabau C."/>
            <person name="Klopp C."/>
            <person name="Thompson A.W."/>
            <person name="Robinson-Rechavi M."/>
            <person name="Braasch I."/>
            <person name="Lecointre G."/>
            <person name="Bobe J."/>
            <person name="Postlethwait J.H."/>
            <person name="Berthelot C."/>
            <person name="Roest Crollius H."/>
            <person name="Guiguen Y."/>
        </authorList>
    </citation>
    <scope>NUCLEOTIDE SEQUENCE</scope>
    <source>
        <strain evidence="3">NC1722</strain>
    </source>
</reference>
<evidence type="ECO:0000313" key="4">
    <source>
        <dbReference type="Proteomes" id="UP001221898"/>
    </source>
</evidence>
<evidence type="ECO:0000259" key="2">
    <source>
        <dbReference type="PROSITE" id="PS51848"/>
    </source>
</evidence>
<feature type="coiled-coil region" evidence="1">
    <location>
        <begin position="23"/>
        <end position="57"/>
    </location>
</feature>
<dbReference type="PANTHER" id="PTHR23167:SF89">
    <property type="entry name" value="MICAL-LIKE PROTEIN 1"/>
    <property type="match status" value="1"/>
</dbReference>
<protein>
    <recommendedName>
        <fullName evidence="2">BMERB domain-containing protein</fullName>
    </recommendedName>
</protein>
<proteinExistence type="predicted"/>
<dbReference type="Proteomes" id="UP001221898">
    <property type="component" value="Unassembled WGS sequence"/>
</dbReference>
<name>A0AAD7RP26_9TELE</name>
<keyword evidence="4" id="KW-1185">Reference proteome</keyword>
<feature type="domain" description="BMERB" evidence="2">
    <location>
        <begin position="13"/>
        <end position="159"/>
    </location>
</feature>
<keyword evidence="1" id="KW-0175">Coiled coil</keyword>
<dbReference type="InterPro" id="IPR022735">
    <property type="entry name" value="bMERB_dom"/>
</dbReference>
<dbReference type="PANTHER" id="PTHR23167">
    <property type="entry name" value="CALPONIN HOMOLOGY DOMAIN-CONTAINING PROTEIN DDB_G0272472-RELATED"/>
    <property type="match status" value="1"/>
</dbReference>
<evidence type="ECO:0000313" key="3">
    <source>
        <dbReference type="EMBL" id="KAJ8387558.1"/>
    </source>
</evidence>
<accession>A0AAD7RP26</accession>